<keyword evidence="5" id="KW-0408">Iron</keyword>
<dbReference type="GO" id="GO:0010181">
    <property type="term" value="F:FMN binding"/>
    <property type="evidence" value="ECO:0007669"/>
    <property type="project" value="InterPro"/>
</dbReference>
<dbReference type="InterPro" id="IPR016440">
    <property type="entry name" value="Rubredoxin-O_OxRdtase"/>
</dbReference>
<reference evidence="7" key="1">
    <citation type="submission" date="2020-07" db="EMBL/GenBank/DDBJ databases">
        <title>Vallitalea pronyensis genome.</title>
        <authorList>
            <person name="Postec A."/>
        </authorList>
    </citation>
    <scope>NUCLEOTIDE SEQUENCE</scope>
    <source>
        <strain evidence="7">FatNI3</strain>
    </source>
</reference>
<dbReference type="EMBL" id="CP058649">
    <property type="protein sequence ID" value="QUI21534.1"/>
    <property type="molecule type" value="Genomic_DNA"/>
</dbReference>
<dbReference type="Gene3D" id="3.60.15.10">
    <property type="entry name" value="Ribonuclease Z/Hydroxyacylglutathione hydrolase-like"/>
    <property type="match status" value="1"/>
</dbReference>
<dbReference type="InterPro" id="IPR045761">
    <property type="entry name" value="ODP_dom"/>
</dbReference>
<dbReference type="Pfam" id="PF00258">
    <property type="entry name" value="Flavodoxin_1"/>
    <property type="match status" value="1"/>
</dbReference>
<dbReference type="InterPro" id="IPR008254">
    <property type="entry name" value="Flavodoxin/NO_synth"/>
</dbReference>
<protein>
    <submittedName>
        <fullName evidence="7">FprA family A-type flavoprotein</fullName>
    </submittedName>
</protein>
<accession>A0A8J8MH80</accession>
<dbReference type="InterPro" id="IPR001279">
    <property type="entry name" value="Metallo-B-lactamas"/>
</dbReference>
<evidence type="ECO:0000313" key="7">
    <source>
        <dbReference type="EMBL" id="QUI21534.1"/>
    </source>
</evidence>
<dbReference type="PIRSF" id="PIRSF005243">
    <property type="entry name" value="ROO"/>
    <property type="match status" value="1"/>
</dbReference>
<feature type="domain" description="Flavodoxin-like" evidence="6">
    <location>
        <begin position="253"/>
        <end position="392"/>
    </location>
</feature>
<dbReference type="SUPFAM" id="SSF56281">
    <property type="entry name" value="Metallo-hydrolase/oxidoreductase"/>
    <property type="match status" value="1"/>
</dbReference>
<dbReference type="PANTHER" id="PTHR32145:SF11">
    <property type="entry name" value="DIFLAVIN FLAVOPROTEIN A 2-RELATED"/>
    <property type="match status" value="1"/>
</dbReference>
<evidence type="ECO:0000313" key="8">
    <source>
        <dbReference type="Proteomes" id="UP000683246"/>
    </source>
</evidence>
<comment type="cofactor">
    <cofactor evidence="1">
        <name>Fe cation</name>
        <dbReference type="ChEBI" id="CHEBI:24875"/>
    </cofactor>
</comment>
<name>A0A8J8MH80_9FIRM</name>
<evidence type="ECO:0000256" key="5">
    <source>
        <dbReference type="ARBA" id="ARBA00023004"/>
    </source>
</evidence>
<dbReference type="GO" id="GO:0016651">
    <property type="term" value="F:oxidoreductase activity, acting on NAD(P)H"/>
    <property type="evidence" value="ECO:0007669"/>
    <property type="project" value="UniProtKB-ARBA"/>
</dbReference>
<dbReference type="SUPFAM" id="SSF52218">
    <property type="entry name" value="Flavoproteins"/>
    <property type="match status" value="1"/>
</dbReference>
<organism evidence="7 8">
    <name type="scientific">Vallitalea pronyensis</name>
    <dbReference type="NCBI Taxonomy" id="1348613"/>
    <lineage>
        <taxon>Bacteria</taxon>
        <taxon>Bacillati</taxon>
        <taxon>Bacillota</taxon>
        <taxon>Clostridia</taxon>
        <taxon>Lachnospirales</taxon>
        <taxon>Vallitaleaceae</taxon>
        <taxon>Vallitalea</taxon>
    </lineage>
</organism>
<dbReference type="AlphaFoldDB" id="A0A8J8MH80"/>
<dbReference type="InterPro" id="IPR051285">
    <property type="entry name" value="NADH_oxidoreductase_modular"/>
</dbReference>
<dbReference type="GO" id="GO:0009055">
    <property type="term" value="F:electron transfer activity"/>
    <property type="evidence" value="ECO:0007669"/>
    <property type="project" value="InterPro"/>
</dbReference>
<dbReference type="Pfam" id="PF19583">
    <property type="entry name" value="ODP"/>
    <property type="match status" value="1"/>
</dbReference>
<dbReference type="PANTHER" id="PTHR32145">
    <property type="entry name" value="DIFLAVIN FLAVOPROTEIN A 2-RELATED"/>
    <property type="match status" value="1"/>
</dbReference>
<dbReference type="InterPro" id="IPR029039">
    <property type="entry name" value="Flavoprotein-like_sf"/>
</dbReference>
<evidence type="ECO:0000256" key="4">
    <source>
        <dbReference type="ARBA" id="ARBA00022982"/>
    </source>
</evidence>
<dbReference type="SMART" id="SM00849">
    <property type="entry name" value="Lactamase_B"/>
    <property type="match status" value="1"/>
</dbReference>
<dbReference type="Gene3D" id="3.40.50.360">
    <property type="match status" value="1"/>
</dbReference>
<proteinExistence type="inferred from homology"/>
<keyword evidence="8" id="KW-1185">Reference proteome</keyword>
<dbReference type="CDD" id="cd07709">
    <property type="entry name" value="flavodiiron_proteins_MBL-fold"/>
    <property type="match status" value="1"/>
</dbReference>
<dbReference type="Proteomes" id="UP000683246">
    <property type="component" value="Chromosome"/>
</dbReference>
<dbReference type="GO" id="GO:0046872">
    <property type="term" value="F:metal ion binding"/>
    <property type="evidence" value="ECO:0007669"/>
    <property type="project" value="InterPro"/>
</dbReference>
<evidence type="ECO:0000256" key="3">
    <source>
        <dbReference type="ARBA" id="ARBA00022448"/>
    </source>
</evidence>
<dbReference type="InterPro" id="IPR036866">
    <property type="entry name" value="RibonucZ/Hydroxyglut_hydro"/>
</dbReference>
<dbReference type="RefSeq" id="WP_212697004.1">
    <property type="nucleotide sequence ID" value="NZ_CP058649.1"/>
</dbReference>
<keyword evidence="4" id="KW-0249">Electron transport</keyword>
<comment type="similarity">
    <text evidence="2">In the N-terminal section; belongs to the zinc metallo-hydrolase group 3 family.</text>
</comment>
<dbReference type="KEGG" id="vpy:HZI73_04160"/>
<gene>
    <name evidence="7" type="ORF">HZI73_04160</name>
</gene>
<keyword evidence="3" id="KW-0813">Transport</keyword>
<evidence type="ECO:0000256" key="1">
    <source>
        <dbReference type="ARBA" id="ARBA00001962"/>
    </source>
</evidence>
<evidence type="ECO:0000256" key="2">
    <source>
        <dbReference type="ARBA" id="ARBA00007121"/>
    </source>
</evidence>
<sequence>MTKAKEVKKGIYWVGALDYDIRVFDVVMYTDYGTTYNAYFVKGSEKNVLFETVKDRFFDEFLERLHEVGSVDDIDYLVVNHTEPDHVGSVARLLELNPDITVVGTGTAIKFLKDIINGPFKSMVAKAGCSLDLGDKRVQFIMAPFLHWPDTMYSYIKEDAALITCDSFGCHYCDDKVFNDRIEGDFIDSYKYYFDMIMGPFKPYVLEALDKIKGLNFDTICPGHGPVLREDIDRYIGLYKTWATEVKREKPSVVIAYVSAYGYTKKIAERIAEGVGVHEGIDVILFDLVESDKADVMKEISLAKGLLLGSPTIVSDVLPPIWDILTSLNAVIHKGKIAGAFGSYGWSGEAVGNIEGRLKQLRLKMPVEGLKIRFNPSEEDFQDAFAYGEKFGKAILC</sequence>
<dbReference type="PROSITE" id="PS50902">
    <property type="entry name" value="FLAVODOXIN_LIKE"/>
    <property type="match status" value="1"/>
</dbReference>
<evidence type="ECO:0000259" key="6">
    <source>
        <dbReference type="PROSITE" id="PS50902"/>
    </source>
</evidence>